<organism evidence="3 4">
    <name type="scientific">Trametes cubensis</name>
    <dbReference type="NCBI Taxonomy" id="1111947"/>
    <lineage>
        <taxon>Eukaryota</taxon>
        <taxon>Fungi</taxon>
        <taxon>Dikarya</taxon>
        <taxon>Basidiomycota</taxon>
        <taxon>Agaricomycotina</taxon>
        <taxon>Agaricomycetes</taxon>
        <taxon>Polyporales</taxon>
        <taxon>Polyporaceae</taxon>
        <taxon>Trametes</taxon>
    </lineage>
</organism>
<evidence type="ECO:0000259" key="2">
    <source>
        <dbReference type="Pfam" id="PF08241"/>
    </source>
</evidence>
<dbReference type="CDD" id="cd02440">
    <property type="entry name" value="AdoMet_MTases"/>
    <property type="match status" value="2"/>
</dbReference>
<dbReference type="SUPFAM" id="SSF53335">
    <property type="entry name" value="S-adenosyl-L-methionine-dependent methyltransferases"/>
    <property type="match status" value="2"/>
</dbReference>
<proteinExistence type="predicted"/>
<accession>A0AAD7TQZ5</accession>
<feature type="compositionally biased region" description="Basic and acidic residues" evidence="1">
    <location>
        <begin position="1379"/>
        <end position="1404"/>
    </location>
</feature>
<dbReference type="Pfam" id="PF13489">
    <property type="entry name" value="Methyltransf_23"/>
    <property type="match status" value="1"/>
</dbReference>
<dbReference type="Pfam" id="PF08241">
    <property type="entry name" value="Methyltransf_11"/>
    <property type="match status" value="1"/>
</dbReference>
<feature type="compositionally biased region" description="Acidic residues" evidence="1">
    <location>
        <begin position="1189"/>
        <end position="1199"/>
    </location>
</feature>
<feature type="region of interest" description="Disordered" evidence="1">
    <location>
        <begin position="1372"/>
        <end position="1416"/>
    </location>
</feature>
<evidence type="ECO:0000313" key="3">
    <source>
        <dbReference type="EMBL" id="KAJ8474759.1"/>
    </source>
</evidence>
<evidence type="ECO:0000313" key="4">
    <source>
        <dbReference type="Proteomes" id="UP001215151"/>
    </source>
</evidence>
<keyword evidence="4" id="KW-1185">Reference proteome</keyword>
<evidence type="ECO:0000256" key="1">
    <source>
        <dbReference type="SAM" id="MobiDB-lite"/>
    </source>
</evidence>
<sequence>MGPKSAKAWDIYASQLEPLGYGYPLWVPGGELGAPPVELGDVGYIHEGQFIPLFNALKNGDDTTQPRGRVPAGYRPLGEVMTLGPQDKILQPVLFSHSMKKSNGSAGANASISPVDVSGKFELKFDCTDDAGALLCLEPSARTHEILSKGLIVSYILAGFDAWLNFANRDLGLSLREDQLIFVSGTTKTSRWAVASFAGKTRSKSGSISGNVGSAASLNISLSFSDTQDLPCYYSKGPRNRDTDDVVFDQCIFIHYYKRKQRPFVMSFFMAPRIKCLSIDRSAYASDNEGEASTVEVEVDSKQFSHPLNHGEIVDDTEEPNDKGKDFAEHALDYILAESDASVGIASDADFFCSPAHSSDVRIPTMQLQPRIYTHTETGVSGCTGLFRRALVSTLAGTATYALIAMIRTDVISADYITYAFETMHRQAGDKPSASSLPLEADKEREQVLNGLLRELIGDHFVGAVRELLPSVIIPQGLRALFPEENPMILDLGTGTGQWMMDMALELPHVQFYGLDTTLSPAHPIPSNITYALSDVTKPLRAFRDGSVNMVHVRSLAAAVNNYPDILREVARTLRRGGLFVSGEWGDFLAMADGSDVCLRAPRACVFFTALRETLRLRRDIESAVSRIPDHLRELGQFEGVEAQRFHAPIGDWPNDPATKKLGQGFAQMMIQYARSTREELSRGPLGNYADTIVDGLVWDVENVPGLVSVYYTVHARRFALHPLELFVQHRWQILWARFSVICEEPPDEPEISEGSMLAIWSLRATVIFSSAGPASYCSYYNETVRYQLHLLTIDYAALNSRSGGHVSSTTFSIKRLSFYNRIVTVASVDCAGVNIVGTLLSTLNLTGALPRGTASSTEGTGNDAYRAPHGSHSCQLVFGPIDAPNPDNTTGLLLKDSFKSGLAHYLAAFLSPVAMSYGYPLWTPDPAPGAAQVDIGDVGLIKDGEFIALFNIFRGEDEGQPRGCVPIGHVPLDISKVEVVGPRDKISQSPLYSRSIRVTNASGGASISTPNSSTNGGISIEFECTEDAGALLVLGPSGRSQTIISRKRIIDYMHANLDRWLEFANDRLGIGLKENQIILVSGTTKTNVWAVAAFAGKRRSKSGSIAGNLGSVGAVDFSLAIYDAQLSTSHHRAGPSARMPVIHADRPEATPDNEYDQCIFIHYYKAKRKRRFIPFFMQAGGGPHELPSDSEDSDDTDSTTESSSSLDGASLDWEVFEQSPEHRTARQTKDLVDHTLDYILENSPDATFAIASDMDFHQISRKSSSQCRGQCLDSLSDATTQLSMLSPHVIVDQNGVAVLSDCPSRPAFGEDHADDGSTMDISNERCQEQPEEHATSTMSDKTILDDEIPRSCAGAVGGPTRVRHDGREITPVFAGEDEQQRQRGFDPERSATDIKESCDHQSEDDGTSSNVLEYESQVDDEIRRVLEEQLKYHRDLHEHSRHSIACPSSVNADDLKQQPQENELVQPFYWPLRDVGRQCAMEANEPHCDQSLGYHDDTSSYVSDKGVEAGLDEIPQYFKERDGRLFHSHGSSPYPLPVDADEQQRQNGLNGLLRRLIGDSSVGPVRELLAFATGEQRRVVDLGTGTGQWVLDMAREFPHVRFYGVDIVPIATRYPPHNVIFELHDIMEPYRFESGTIDMVHARSISMAIRDYRALLQEVGRILRRGGLFVSCEWSRVPAMADGSDIALRAPRANAFFTAVRETLRRSIGITSVAQQIPRLLEESRLFTNIEAKRFHAPIGDWPTDPGMKAMGHEFREMMGVYARSMRVVLLDGPYAAHAEELTQGYLHDIHTVPGIVSTYCTVHARRI</sequence>
<comment type="caution">
    <text evidence="3">The sequence shown here is derived from an EMBL/GenBank/DDBJ whole genome shotgun (WGS) entry which is preliminary data.</text>
</comment>
<dbReference type="Gene3D" id="3.40.50.150">
    <property type="entry name" value="Vaccinia Virus protein VP39"/>
    <property type="match status" value="2"/>
</dbReference>
<dbReference type="InterPro" id="IPR029063">
    <property type="entry name" value="SAM-dependent_MTases_sf"/>
</dbReference>
<name>A0AAD7TQZ5_9APHY</name>
<dbReference type="PANTHER" id="PTHR43591">
    <property type="entry name" value="METHYLTRANSFERASE"/>
    <property type="match status" value="1"/>
</dbReference>
<reference evidence="3" key="1">
    <citation type="submission" date="2022-11" db="EMBL/GenBank/DDBJ databases">
        <title>Genome Sequence of Cubamyces cubensis.</title>
        <authorList>
            <person name="Buettner E."/>
        </authorList>
    </citation>
    <scope>NUCLEOTIDE SEQUENCE</scope>
    <source>
        <strain evidence="3">MPL-01</strain>
    </source>
</reference>
<feature type="region of interest" description="Disordered" evidence="1">
    <location>
        <begin position="1182"/>
        <end position="1212"/>
    </location>
</feature>
<gene>
    <name evidence="3" type="ORF">ONZ51_g7006</name>
</gene>
<feature type="domain" description="Methyltransferase type 11" evidence="2">
    <location>
        <begin position="490"/>
        <end position="581"/>
    </location>
</feature>
<dbReference type="EMBL" id="JAPEVG010000178">
    <property type="protein sequence ID" value="KAJ8474759.1"/>
    <property type="molecule type" value="Genomic_DNA"/>
</dbReference>
<dbReference type="PANTHER" id="PTHR43591:SF50">
    <property type="entry name" value="METHYLTRANSFERASE DOMAIN-CONTAINING PROTEIN-RELATED"/>
    <property type="match status" value="1"/>
</dbReference>
<dbReference type="InterPro" id="IPR013216">
    <property type="entry name" value="Methyltransf_11"/>
</dbReference>
<feature type="compositionally biased region" description="Low complexity" evidence="1">
    <location>
        <begin position="1200"/>
        <end position="1212"/>
    </location>
</feature>
<dbReference type="GO" id="GO:0008757">
    <property type="term" value="F:S-adenosylmethionine-dependent methyltransferase activity"/>
    <property type="evidence" value="ECO:0007669"/>
    <property type="project" value="InterPro"/>
</dbReference>
<protein>
    <recommendedName>
        <fullName evidence="2">Methyltransferase type 11 domain-containing protein</fullName>
    </recommendedName>
</protein>
<dbReference type="Proteomes" id="UP001215151">
    <property type="component" value="Unassembled WGS sequence"/>
</dbReference>